<dbReference type="InterPro" id="IPR012171">
    <property type="entry name" value="Fatty_acid_desaturase"/>
</dbReference>
<name>A0ABW3HC78_9GAMM</name>
<dbReference type="Proteomes" id="UP001597044">
    <property type="component" value="Unassembled WGS sequence"/>
</dbReference>
<feature type="transmembrane region" description="Helical" evidence="1">
    <location>
        <begin position="127"/>
        <end position="148"/>
    </location>
</feature>
<feature type="transmembrane region" description="Helical" evidence="1">
    <location>
        <begin position="194"/>
        <end position="213"/>
    </location>
</feature>
<sequence>MEIDRAVLNKQAIASAKHYMGKMAWPTIALTVSVVTAFILCLALFASGALSPWLAFIACAALTYMSYTPLHEAAHGNIHGQNDKYKWVNDLCGYLVAPIIAIPYASHRIEHFTHHRYTNQADKDPDFIVSGMGKGAVSFITTIFKFLWTQNSFFVKHGWAAASLKERSIYCLEVAASLGWRIAFLTFVDQPGTFAVILLGYISGGIFTAYWFAYRPHFPYDQTQRYRTTSSLIMPAWMKPVEWFWFGQNLHSIHHLFPRVPFYQYHALHRDIEPILRAHDTPIIGIFSRLPVSPSTPQ</sequence>
<evidence type="ECO:0000313" key="3">
    <source>
        <dbReference type="EMBL" id="MFD0949085.1"/>
    </source>
</evidence>
<keyword evidence="4" id="KW-1185">Reference proteome</keyword>
<proteinExistence type="predicted"/>
<evidence type="ECO:0000259" key="2">
    <source>
        <dbReference type="Pfam" id="PF00487"/>
    </source>
</evidence>
<dbReference type="RefSeq" id="WP_379068334.1">
    <property type="nucleotide sequence ID" value="NZ_JBHTIT010000001.1"/>
</dbReference>
<dbReference type="InterPro" id="IPR005804">
    <property type="entry name" value="FA_desaturase_dom"/>
</dbReference>
<gene>
    <name evidence="3" type="ORF">ACFQ0F_01525</name>
</gene>
<dbReference type="EMBL" id="JBHTIT010000001">
    <property type="protein sequence ID" value="MFD0949085.1"/>
    <property type="molecule type" value="Genomic_DNA"/>
</dbReference>
<dbReference type="PANTHER" id="PTHR19353">
    <property type="entry name" value="FATTY ACID DESATURASE 2"/>
    <property type="match status" value="1"/>
</dbReference>
<dbReference type="Pfam" id="PF00487">
    <property type="entry name" value="FA_desaturase"/>
    <property type="match status" value="1"/>
</dbReference>
<comment type="caution">
    <text evidence="3">The sequence shown here is derived from an EMBL/GenBank/DDBJ whole genome shotgun (WGS) entry which is preliminary data.</text>
</comment>
<evidence type="ECO:0000313" key="4">
    <source>
        <dbReference type="Proteomes" id="UP001597044"/>
    </source>
</evidence>
<evidence type="ECO:0000256" key="1">
    <source>
        <dbReference type="SAM" id="Phobius"/>
    </source>
</evidence>
<accession>A0ABW3HC78</accession>
<feature type="transmembrane region" description="Helical" evidence="1">
    <location>
        <begin position="23"/>
        <end position="46"/>
    </location>
</feature>
<feature type="transmembrane region" description="Helical" evidence="1">
    <location>
        <begin position="52"/>
        <end position="70"/>
    </location>
</feature>
<keyword evidence="1" id="KW-1133">Transmembrane helix</keyword>
<organism evidence="3 4">
    <name type="scientific">Paraperlucidibaca wandonensis</name>
    <dbReference type="NCBI Taxonomy" id="1268273"/>
    <lineage>
        <taxon>Bacteria</taxon>
        <taxon>Pseudomonadati</taxon>
        <taxon>Pseudomonadota</taxon>
        <taxon>Gammaproteobacteria</taxon>
        <taxon>Moraxellales</taxon>
        <taxon>Moraxellaceae</taxon>
        <taxon>Paraperlucidibaca</taxon>
    </lineage>
</organism>
<keyword evidence="1" id="KW-0472">Membrane</keyword>
<dbReference type="PANTHER" id="PTHR19353:SF19">
    <property type="entry name" value="DELTA(5) FATTY ACID DESATURASE C-RELATED"/>
    <property type="match status" value="1"/>
</dbReference>
<reference evidence="4" key="1">
    <citation type="journal article" date="2019" name="Int. J. Syst. Evol. Microbiol.">
        <title>The Global Catalogue of Microorganisms (GCM) 10K type strain sequencing project: providing services to taxonomists for standard genome sequencing and annotation.</title>
        <authorList>
            <consortium name="The Broad Institute Genomics Platform"/>
            <consortium name="The Broad Institute Genome Sequencing Center for Infectious Disease"/>
            <person name="Wu L."/>
            <person name="Ma J."/>
        </authorList>
    </citation>
    <scope>NUCLEOTIDE SEQUENCE [LARGE SCALE GENOMIC DNA]</scope>
    <source>
        <strain evidence="4">CCUG 63419</strain>
    </source>
</reference>
<feature type="transmembrane region" description="Helical" evidence="1">
    <location>
        <begin position="91"/>
        <end position="107"/>
    </location>
</feature>
<protein>
    <submittedName>
        <fullName evidence="3">Fatty acid desaturase family protein</fullName>
    </submittedName>
</protein>
<feature type="domain" description="Fatty acid desaturase" evidence="2">
    <location>
        <begin position="52"/>
        <end position="284"/>
    </location>
</feature>
<keyword evidence="1" id="KW-0812">Transmembrane</keyword>